<evidence type="ECO:0000313" key="3">
    <source>
        <dbReference type="Proteomes" id="UP000281028"/>
    </source>
</evidence>
<comment type="caution">
    <text evidence="2">The sequence shown here is derived from an EMBL/GenBank/DDBJ whole genome shotgun (WGS) entry which is preliminary data.</text>
</comment>
<accession>A0A9Q5D6S1</accession>
<keyword evidence="3" id="KW-1185">Reference proteome</keyword>
<proteinExistence type="predicted"/>
<feature type="transmembrane region" description="Helical" evidence="1">
    <location>
        <begin position="32"/>
        <end position="51"/>
    </location>
</feature>
<name>A0A9Q5D6S1_9BACT</name>
<evidence type="ECO:0000313" key="2">
    <source>
        <dbReference type="EMBL" id="NSL87558.1"/>
    </source>
</evidence>
<keyword evidence="1" id="KW-0472">Membrane</keyword>
<dbReference type="EMBL" id="RIAR02000001">
    <property type="protein sequence ID" value="NSL87558.1"/>
    <property type="molecule type" value="Genomic_DNA"/>
</dbReference>
<gene>
    <name evidence="2" type="ORF">ECE50_011985</name>
</gene>
<keyword evidence="1" id="KW-1133">Transmembrane helix</keyword>
<organism evidence="2 3">
    <name type="scientific">Chitinophaga solisilvae</name>
    <dbReference type="NCBI Taxonomy" id="1233460"/>
    <lineage>
        <taxon>Bacteria</taxon>
        <taxon>Pseudomonadati</taxon>
        <taxon>Bacteroidota</taxon>
        <taxon>Chitinophagia</taxon>
        <taxon>Chitinophagales</taxon>
        <taxon>Chitinophagaceae</taxon>
        <taxon>Chitinophaga</taxon>
    </lineage>
</organism>
<dbReference type="Proteomes" id="UP000281028">
    <property type="component" value="Unassembled WGS sequence"/>
</dbReference>
<sequence>MMSWNYIVPVCALLLLLVLAAAEVRRPRKSRLAARLVATTIAVVCAVLLILPLSSGKKMIVPDTATGIVKPVEKKGIIACNWPLQLVTGHEWIVQGTYRNTLHQKVWLRLSAFDTELDSLQMPAAEAAAFTLRATPLHRGRAVYRITAMAGSDTLEQQQLPLEVMPLTPMAILFLAASPDFDNRFLADWLSAEGNAVAMRTGVSRDKYATRFSNFPQQSLEQLSPALLDKFDVVIADAAAVTAATRQYLERAGIGLILKGDSAGTHPRPASLWLPGNRPLGSLLLDPATALRVAHDALPLVQDSLRQTYAAVSLAGAGKLVRTQVFNTYAWLLGGQAGAYRRYWSALLEAAARKKQPAGKIIVSPLFPQIHQPMEVQLETKTAPLLRAGNTRLYPEQDPFLPHSWKARYWPAKTGWQLLQSDSVTQWTYIYNQDEWRNMQNITSSLHTAATAPLRTNTPLPRWWWIIPLFAALAFLWWEQKL</sequence>
<keyword evidence="1" id="KW-0812">Transmembrane</keyword>
<reference evidence="2" key="1">
    <citation type="submission" date="2020-05" db="EMBL/GenBank/DDBJ databases">
        <title>Chitinophaga laudate sp. nov., isolated from a tropical peat swamp.</title>
        <authorList>
            <person name="Goh C.B.S."/>
            <person name="Lee M.S."/>
            <person name="Parimannan S."/>
            <person name="Pasbakhsh P."/>
            <person name="Yule C.M."/>
            <person name="Rajandas H."/>
            <person name="Loke S."/>
            <person name="Croft L."/>
            <person name="Tan J.B.L."/>
        </authorList>
    </citation>
    <scope>NUCLEOTIDE SEQUENCE</scope>
    <source>
        <strain evidence="2">Mgbs1</strain>
    </source>
</reference>
<evidence type="ECO:0000256" key="1">
    <source>
        <dbReference type="SAM" id="Phobius"/>
    </source>
</evidence>
<protein>
    <submittedName>
        <fullName evidence="2">Uncharacterized protein</fullName>
    </submittedName>
</protein>
<dbReference type="AlphaFoldDB" id="A0A9Q5D6S1"/>
<dbReference type="OrthoDB" id="980086at2"/>